<evidence type="ECO:0000313" key="3">
    <source>
        <dbReference type="EMBL" id="CAD5117053.1"/>
    </source>
</evidence>
<evidence type="ECO:0000313" key="4">
    <source>
        <dbReference type="Proteomes" id="UP000549394"/>
    </source>
</evidence>
<feature type="compositionally biased region" description="Low complexity" evidence="1">
    <location>
        <begin position="301"/>
        <end position="317"/>
    </location>
</feature>
<dbReference type="PANTHER" id="PTHR23179">
    <property type="entry name" value="T-CELL ACTIVATION RHO GTPASE ACTIVATING PROTEIN-RELATED"/>
    <property type="match status" value="1"/>
</dbReference>
<comment type="caution">
    <text evidence="3">The sequence shown here is derived from an EMBL/GenBank/DDBJ whole genome shotgun (WGS) entry which is preliminary data.</text>
</comment>
<dbReference type="SUPFAM" id="SSF48350">
    <property type="entry name" value="GTPase activation domain, GAP"/>
    <property type="match status" value="1"/>
</dbReference>
<name>A0A7I8VL93_9ANNE</name>
<dbReference type="GO" id="GO:0005096">
    <property type="term" value="F:GTPase activator activity"/>
    <property type="evidence" value="ECO:0007669"/>
    <property type="project" value="TreeGrafter"/>
</dbReference>
<dbReference type="AlphaFoldDB" id="A0A7I8VL93"/>
<dbReference type="PROSITE" id="PS50238">
    <property type="entry name" value="RHOGAP"/>
    <property type="match status" value="1"/>
</dbReference>
<dbReference type="Proteomes" id="UP000549394">
    <property type="component" value="Unassembled WGS sequence"/>
</dbReference>
<reference evidence="3 4" key="1">
    <citation type="submission" date="2020-08" db="EMBL/GenBank/DDBJ databases">
        <authorList>
            <person name="Hejnol A."/>
        </authorList>
    </citation>
    <scope>NUCLEOTIDE SEQUENCE [LARGE SCALE GENOMIC DNA]</scope>
</reference>
<dbReference type="PANTHER" id="PTHR23179:SF27">
    <property type="entry name" value="RHO GTPASE ACTIVATING PROTEIN AT 71E, ISOFORM D"/>
    <property type="match status" value="1"/>
</dbReference>
<organism evidence="3 4">
    <name type="scientific">Dimorphilus gyrociliatus</name>
    <dbReference type="NCBI Taxonomy" id="2664684"/>
    <lineage>
        <taxon>Eukaryota</taxon>
        <taxon>Metazoa</taxon>
        <taxon>Spiralia</taxon>
        <taxon>Lophotrochozoa</taxon>
        <taxon>Annelida</taxon>
        <taxon>Polychaeta</taxon>
        <taxon>Polychaeta incertae sedis</taxon>
        <taxon>Dinophilidae</taxon>
        <taxon>Dimorphilus</taxon>
    </lineage>
</organism>
<dbReference type="InterPro" id="IPR008936">
    <property type="entry name" value="Rho_GTPase_activation_prot"/>
</dbReference>
<dbReference type="EMBL" id="CAJFCJ010000007">
    <property type="protein sequence ID" value="CAD5117053.1"/>
    <property type="molecule type" value="Genomic_DNA"/>
</dbReference>
<proteinExistence type="predicted"/>
<dbReference type="OrthoDB" id="9994905at2759"/>
<dbReference type="InterPro" id="IPR000198">
    <property type="entry name" value="RhoGAP_dom"/>
</dbReference>
<keyword evidence="4" id="KW-1185">Reference proteome</keyword>
<protein>
    <recommendedName>
        <fullName evidence="2">Rho-GAP domain-containing protein</fullName>
    </recommendedName>
</protein>
<dbReference type="Pfam" id="PF00620">
    <property type="entry name" value="RhoGAP"/>
    <property type="match status" value="1"/>
</dbReference>
<dbReference type="Gene3D" id="1.10.555.10">
    <property type="entry name" value="Rho GTPase activation protein"/>
    <property type="match status" value="1"/>
</dbReference>
<gene>
    <name evidence="3" type="ORF">DGYR_LOCUS5621</name>
</gene>
<evidence type="ECO:0000256" key="1">
    <source>
        <dbReference type="SAM" id="MobiDB-lite"/>
    </source>
</evidence>
<feature type="compositionally biased region" description="Polar residues" evidence="1">
    <location>
        <begin position="318"/>
        <end position="336"/>
    </location>
</feature>
<dbReference type="SMART" id="SM00324">
    <property type="entry name" value="RhoGAP"/>
    <property type="match status" value="1"/>
</dbReference>
<feature type="domain" description="Rho-GAP" evidence="2">
    <location>
        <begin position="28"/>
        <end position="208"/>
    </location>
</feature>
<evidence type="ECO:0000259" key="2">
    <source>
        <dbReference type="PROSITE" id="PS50238"/>
    </source>
</evidence>
<feature type="region of interest" description="Disordered" evidence="1">
    <location>
        <begin position="297"/>
        <end position="336"/>
    </location>
</feature>
<dbReference type="GO" id="GO:0007165">
    <property type="term" value="P:signal transduction"/>
    <property type="evidence" value="ECO:0007669"/>
    <property type="project" value="InterPro"/>
</dbReference>
<sequence>MSTIRNLMLSCVSDRAGSAPTQVVKFNSPLTEAFKYGLPTPIIDILVYIAREGVTTPGLFRRPGNAADQRVVMKRLVEGKPVILKEYNFYTLASVLKQFLLRIPGGILGREAETDLLATLNFNSKLEQYDQINSILSRLSQATQQLLALLFGTFFRVTNHAEFNTMSTEALAKSVAGSLFHTCAHSKEDVERASTLIRLLINDFGVPSLFGNRNITYFCHITNTYIRVKERFRYEERPTTPSPTVVHRHQPLQAVNSVSAPEVSTACENEKCGSLNRFNSVKRRQVARMKERRNWFEGTESTTTSFASSSSQAADSSDLLTHSSPPSPNRQNLQQYANRNVRVVLVERIYKPDSF</sequence>
<accession>A0A7I8VL93</accession>